<dbReference type="EMBL" id="MT104466">
    <property type="protein sequence ID" value="QJD54686.1"/>
    <property type="molecule type" value="Genomic_DNA"/>
</dbReference>
<accession>A0A6M3T8V3</accession>
<gene>
    <name evidence="1" type="ORF">PssvBMR2_gp43</name>
</gene>
<name>A0A6M3T8V3_9CAUD</name>
<organism evidence="1 2">
    <name type="scientific">Pseudomonas phage MR2</name>
    <dbReference type="NCBI Taxonomy" id="2711170"/>
    <lineage>
        <taxon>Viruses</taxon>
        <taxon>Duplodnaviria</taxon>
        <taxon>Heunggongvirae</taxon>
        <taxon>Uroviricota</taxon>
        <taxon>Caudoviricetes</taxon>
        <taxon>Autographivirales</taxon>
        <taxon>Autotranscriptaviridae</taxon>
        <taxon>Studiervirinae</taxon>
        <taxon>Hennigervirus</taxon>
        <taxon>Hennigervirus MR2</taxon>
    </lineage>
</organism>
<dbReference type="Pfam" id="PF11090">
    <property type="entry name" value="Phage_T7_Gp13"/>
    <property type="match status" value="1"/>
</dbReference>
<dbReference type="InterPro" id="IPR020335">
    <property type="entry name" value="Phage_T7_Gp13"/>
</dbReference>
<sequence>MIKRKATLRDLYEAADNLCASDLNEFHCMKANRNPRDVLGDSLDENTQVIVVGSLVLAVGGHSSMGIWFVTTNVVHQLTKAQRFEFYRILKDHFEWINYCQPGPRTNWVSVDNHAHIRLLTKLGASFNEGIWMSPAGFAFRQFWL</sequence>
<keyword evidence="2" id="KW-1185">Reference proteome</keyword>
<evidence type="ECO:0000313" key="2">
    <source>
        <dbReference type="Proteomes" id="UP000502596"/>
    </source>
</evidence>
<protein>
    <submittedName>
        <fullName evidence="1">Putative tail tubular protein</fullName>
    </submittedName>
</protein>
<reference evidence="1 2" key="1">
    <citation type="journal article" date="2020" name="Microb. Biotechnol.">
        <title>Phage biocontrol to combat Pseudomonas syringae pathogens causing disease in cherry.</title>
        <authorList>
            <person name="Rabiey M."/>
            <person name="Roy S.R."/>
            <person name="Holtappels D."/>
            <person name="Franceschetti L."/>
            <person name="Quilty B.J."/>
            <person name="Creeth R."/>
            <person name="Sundin G.W."/>
            <person name="Wagemans J."/>
            <person name="Lavigne R."/>
            <person name="Jackson R.W."/>
        </authorList>
    </citation>
    <scope>NUCLEOTIDE SEQUENCE [LARGE SCALE GENOMIC DNA]</scope>
</reference>
<evidence type="ECO:0000313" key="1">
    <source>
        <dbReference type="EMBL" id="QJD54686.1"/>
    </source>
</evidence>
<dbReference type="Proteomes" id="UP000502596">
    <property type="component" value="Segment"/>
</dbReference>
<proteinExistence type="predicted"/>